<sequence length="423" mass="47343">KRVPMYPQYVTVKTAKTFTPDSYNLYKLIGITEVEVENKKKKKTITKYVPIYTIVQKKGMKYKTGTVTEYGRESILPFNTIPEHHTIEHILDGDIREVINRESSGSPSDIKAFTDILDDMVSVNEFYGTQNAMEEMTLDEWSDWMESLDALQEDDIEINWDEAIAETPGLREKAEEWSSKEGWSTDYFLRKIWPNRDDYFQVEFELAENQEGPFGFSGVMSMDYEGNQRDDFMEFSSPLNAIVAGRSKATSIDVNQGATSKWKNVKEGDIIRFHYGTTAETRYVNVRVTKPFSRISDGMSLLEATETNAPIIQAEPIITKTAIPGEPIIDKMDFDANNEDVKQGQYNPLGTPSPSGFIIHAGGVLGADTAWGECFGLKPVALTSSLVNSLGLNPANITGNVPSDAPKASFVYQPSLVEDHVSS</sequence>
<dbReference type="AlphaFoldDB" id="A0A5J4TNK0"/>
<gene>
    <name evidence="1" type="ORF">EZS28_044357</name>
</gene>
<dbReference type="Proteomes" id="UP000324800">
    <property type="component" value="Unassembled WGS sequence"/>
</dbReference>
<dbReference type="EMBL" id="SNRW01027405">
    <property type="protein sequence ID" value="KAA6360116.1"/>
    <property type="molecule type" value="Genomic_DNA"/>
</dbReference>
<accession>A0A5J4TNK0</accession>
<feature type="non-terminal residue" evidence="1">
    <location>
        <position position="1"/>
    </location>
</feature>
<evidence type="ECO:0000313" key="1">
    <source>
        <dbReference type="EMBL" id="KAA6360116.1"/>
    </source>
</evidence>
<comment type="caution">
    <text evidence="1">The sequence shown here is derived from an EMBL/GenBank/DDBJ whole genome shotgun (WGS) entry which is preliminary data.</text>
</comment>
<evidence type="ECO:0000313" key="2">
    <source>
        <dbReference type="Proteomes" id="UP000324800"/>
    </source>
</evidence>
<reference evidence="1 2" key="1">
    <citation type="submission" date="2019-03" db="EMBL/GenBank/DDBJ databases">
        <title>Single cell metagenomics reveals metabolic interactions within the superorganism composed of flagellate Streblomastix strix and complex community of Bacteroidetes bacteria on its surface.</title>
        <authorList>
            <person name="Treitli S.C."/>
            <person name="Kolisko M."/>
            <person name="Husnik F."/>
            <person name="Keeling P."/>
            <person name="Hampl V."/>
        </authorList>
    </citation>
    <scope>NUCLEOTIDE SEQUENCE [LARGE SCALE GENOMIC DNA]</scope>
    <source>
        <strain evidence="1">ST1C</strain>
    </source>
</reference>
<protein>
    <submittedName>
        <fullName evidence="1">Uncharacterized protein</fullName>
    </submittedName>
</protein>
<name>A0A5J4TNK0_9EUKA</name>
<organism evidence="1 2">
    <name type="scientific">Streblomastix strix</name>
    <dbReference type="NCBI Taxonomy" id="222440"/>
    <lineage>
        <taxon>Eukaryota</taxon>
        <taxon>Metamonada</taxon>
        <taxon>Preaxostyla</taxon>
        <taxon>Oxymonadida</taxon>
        <taxon>Streblomastigidae</taxon>
        <taxon>Streblomastix</taxon>
    </lineage>
</organism>
<proteinExistence type="predicted"/>